<geneLocation type="plasmid" evidence="2 3">
    <name>pNBRC108728a</name>
</geneLocation>
<evidence type="ECO:0000313" key="2">
    <source>
        <dbReference type="EMBL" id="BDZ52432.1"/>
    </source>
</evidence>
<keyword evidence="1" id="KW-0812">Transmembrane</keyword>
<evidence type="ECO:0000313" key="3">
    <source>
        <dbReference type="Proteomes" id="UP001321486"/>
    </source>
</evidence>
<organism evidence="2 3">
    <name type="scientific">Frondihabitans sucicola</name>
    <dbReference type="NCBI Taxonomy" id="1268041"/>
    <lineage>
        <taxon>Bacteria</taxon>
        <taxon>Bacillati</taxon>
        <taxon>Actinomycetota</taxon>
        <taxon>Actinomycetes</taxon>
        <taxon>Micrococcales</taxon>
        <taxon>Microbacteriaceae</taxon>
        <taxon>Frondihabitans</taxon>
    </lineage>
</organism>
<sequence>MPFSPGLLTGIGVIASVLALVTWIRTGGKLMKALLVFVGAALICAFISNPGLMTSTLAGLFGKIVTTVVGWF</sequence>
<keyword evidence="2" id="KW-0614">Plasmid</keyword>
<name>A0ABN6Y521_9MICO</name>
<proteinExistence type="predicted"/>
<feature type="transmembrane region" description="Helical" evidence="1">
    <location>
        <begin position="6"/>
        <end position="24"/>
    </location>
</feature>
<keyword evidence="3" id="KW-1185">Reference proteome</keyword>
<accession>A0ABN6Y521</accession>
<dbReference type="Proteomes" id="UP001321486">
    <property type="component" value="Plasmid pNBRC108728a"/>
</dbReference>
<keyword evidence="1" id="KW-1133">Transmembrane helix</keyword>
<dbReference type="RefSeq" id="WP_286347282.1">
    <property type="nucleotide sequence ID" value="NZ_AP027733.1"/>
</dbReference>
<gene>
    <name evidence="2" type="ORF">GCM10025867_46730</name>
</gene>
<reference evidence="3" key="1">
    <citation type="journal article" date="2019" name="Int. J. Syst. Evol. Microbiol.">
        <title>The Global Catalogue of Microorganisms (GCM) 10K type strain sequencing project: providing services to taxonomists for standard genome sequencing and annotation.</title>
        <authorList>
            <consortium name="The Broad Institute Genomics Platform"/>
            <consortium name="The Broad Institute Genome Sequencing Center for Infectious Disease"/>
            <person name="Wu L."/>
            <person name="Ma J."/>
        </authorList>
    </citation>
    <scope>NUCLEOTIDE SEQUENCE [LARGE SCALE GENOMIC DNA]</scope>
    <source>
        <strain evidence="3">NBRC 108728</strain>
    </source>
</reference>
<evidence type="ECO:0000256" key="1">
    <source>
        <dbReference type="SAM" id="Phobius"/>
    </source>
</evidence>
<keyword evidence="1" id="KW-0472">Membrane</keyword>
<protein>
    <submittedName>
        <fullName evidence="2">Uncharacterized protein</fullName>
    </submittedName>
</protein>
<dbReference type="EMBL" id="AP027733">
    <property type="protein sequence ID" value="BDZ52432.1"/>
    <property type="molecule type" value="Genomic_DNA"/>
</dbReference>
<feature type="transmembrane region" description="Helical" evidence="1">
    <location>
        <begin position="33"/>
        <end position="52"/>
    </location>
</feature>